<gene>
    <name evidence="2" type="ORF">Thini_2576</name>
</gene>
<evidence type="ECO:0000313" key="3">
    <source>
        <dbReference type="Proteomes" id="UP000005317"/>
    </source>
</evidence>
<organism evidence="2 3">
    <name type="scientific">Thiothrix nivea (strain ATCC 35100 / DSM 5205 / JP2)</name>
    <dbReference type="NCBI Taxonomy" id="870187"/>
    <lineage>
        <taxon>Bacteria</taxon>
        <taxon>Pseudomonadati</taxon>
        <taxon>Pseudomonadota</taxon>
        <taxon>Gammaproteobacteria</taxon>
        <taxon>Thiotrichales</taxon>
        <taxon>Thiotrichaceae</taxon>
        <taxon>Thiothrix</taxon>
    </lineage>
</organism>
<accession>A0A656HHZ9</accession>
<evidence type="ECO:0000313" key="2">
    <source>
        <dbReference type="EMBL" id="EIJ35116.1"/>
    </source>
</evidence>
<sequence precursor="true">MIISVSALAILVKVAFAVTVAAPFILLFLLMKDNKRKTLW</sequence>
<keyword evidence="1" id="KW-1133">Transmembrane helix</keyword>
<dbReference type="RefSeq" id="WP_002709028.1">
    <property type="nucleotide sequence ID" value="NZ_JH651384.1"/>
</dbReference>
<keyword evidence="1" id="KW-0812">Transmembrane</keyword>
<name>A0A656HHZ9_THINJ</name>
<dbReference type="AlphaFoldDB" id="A0A656HHZ9"/>
<feature type="transmembrane region" description="Helical" evidence="1">
    <location>
        <begin position="6"/>
        <end position="30"/>
    </location>
</feature>
<reference evidence="3" key="1">
    <citation type="journal article" date="2011" name="Stand. Genomic Sci.">
        <title>Genome sequence of the filamentous, gliding Thiothrix nivea neotype strain (JP2(T)).</title>
        <authorList>
            <person name="Lapidus A."/>
            <person name="Nolan M."/>
            <person name="Lucas S."/>
            <person name="Glavina Del Rio T."/>
            <person name="Tice H."/>
            <person name="Cheng J.F."/>
            <person name="Tapia R."/>
            <person name="Han C."/>
            <person name="Goodwin L."/>
            <person name="Pitluck S."/>
            <person name="Liolios K."/>
            <person name="Pagani I."/>
            <person name="Ivanova N."/>
            <person name="Huntemann M."/>
            <person name="Mavromatis K."/>
            <person name="Mikhailova N."/>
            <person name="Pati A."/>
            <person name="Chen A."/>
            <person name="Palaniappan K."/>
            <person name="Land M."/>
            <person name="Brambilla E.M."/>
            <person name="Rohde M."/>
            <person name="Abt B."/>
            <person name="Verbarg S."/>
            <person name="Goker M."/>
            <person name="Bristow J."/>
            <person name="Eisen J.A."/>
            <person name="Markowitz V."/>
            <person name="Hugenholtz P."/>
            <person name="Kyrpides N.C."/>
            <person name="Klenk H.P."/>
            <person name="Woyke T."/>
        </authorList>
    </citation>
    <scope>NUCLEOTIDE SEQUENCE [LARGE SCALE GENOMIC DNA]</scope>
    <source>
        <strain evidence="3">ATCC 35100 / DSM 5205 / JP2</strain>
    </source>
</reference>
<proteinExistence type="predicted"/>
<dbReference type="EMBL" id="JH651384">
    <property type="protein sequence ID" value="EIJ35116.1"/>
    <property type="molecule type" value="Genomic_DNA"/>
</dbReference>
<protein>
    <submittedName>
        <fullName evidence="2">Uncharacterized protein</fullName>
    </submittedName>
</protein>
<evidence type="ECO:0000256" key="1">
    <source>
        <dbReference type="SAM" id="Phobius"/>
    </source>
</evidence>
<keyword evidence="3" id="KW-1185">Reference proteome</keyword>
<keyword evidence="1" id="KW-0472">Membrane</keyword>
<dbReference type="Proteomes" id="UP000005317">
    <property type="component" value="Unassembled WGS sequence"/>
</dbReference>